<accession>A0AAE3D660</accession>
<keyword evidence="2" id="KW-1185">Reference proteome</keyword>
<organism evidence="1 2">
    <name type="scientific">Waltera acetigignens</name>
    <dbReference type="NCBI Taxonomy" id="2981769"/>
    <lineage>
        <taxon>Bacteria</taxon>
        <taxon>Bacillati</taxon>
        <taxon>Bacillota</taxon>
        <taxon>Clostridia</taxon>
        <taxon>Lachnospirales</taxon>
        <taxon>Lachnospiraceae</taxon>
        <taxon>Waltera</taxon>
    </lineage>
</organism>
<name>A0AAE3D660_9FIRM</name>
<evidence type="ECO:0000313" key="2">
    <source>
        <dbReference type="Proteomes" id="UP001197795"/>
    </source>
</evidence>
<reference evidence="1 2" key="1">
    <citation type="submission" date="2021-10" db="EMBL/GenBank/DDBJ databases">
        <title>Anaerobic single-cell dispensing facilitates the cultivation of human gut bacteria.</title>
        <authorList>
            <person name="Afrizal A."/>
        </authorList>
    </citation>
    <scope>NUCLEOTIDE SEQUENCE [LARGE SCALE GENOMIC DNA]</scope>
    <source>
        <strain evidence="1 2">CLA-AA-H273</strain>
    </source>
</reference>
<comment type="caution">
    <text evidence="1">The sequence shown here is derived from an EMBL/GenBank/DDBJ whole genome shotgun (WGS) entry which is preliminary data.</text>
</comment>
<dbReference type="RefSeq" id="WP_227732983.1">
    <property type="nucleotide sequence ID" value="NZ_JAJEPV010000010.1"/>
</dbReference>
<dbReference type="AlphaFoldDB" id="A0AAE3D660"/>
<sequence>MLHHNLEQEAEEYFRQLYNEYPLALKAYETILTSLSTLIKNNDYDNISCLIEYIEQGDGHYAFTYIGSTHRLLRILYILQIENKYLAPSPFSSACDNANELIDKYMLTLFALRRILFHFTEESLTDALTWLQCNAVSYIAVQIIIQGERIIPNQQFYSYLNIIYPGAADGQS</sequence>
<protein>
    <submittedName>
        <fullName evidence="1">Uncharacterized protein</fullName>
    </submittedName>
</protein>
<evidence type="ECO:0000313" key="1">
    <source>
        <dbReference type="EMBL" id="MCC2119098.1"/>
    </source>
</evidence>
<dbReference type="EMBL" id="JAJEPV010000010">
    <property type="protein sequence ID" value="MCC2119098.1"/>
    <property type="molecule type" value="Genomic_DNA"/>
</dbReference>
<dbReference type="Proteomes" id="UP001197795">
    <property type="component" value="Unassembled WGS sequence"/>
</dbReference>
<gene>
    <name evidence="1" type="ORF">LKD75_05735</name>
</gene>
<proteinExistence type="predicted"/>